<comment type="caution">
    <text evidence="13">The sequence shown here is derived from an EMBL/GenBank/DDBJ whole genome shotgun (WGS) entry which is preliminary data.</text>
</comment>
<feature type="transmembrane region" description="Helical" evidence="10">
    <location>
        <begin position="898"/>
        <end position="919"/>
    </location>
</feature>
<dbReference type="FunFam" id="2.70.150.10:FF:000028">
    <property type="entry name" value="Calcium-transporting ATPase"/>
    <property type="match status" value="1"/>
</dbReference>
<sequence>MLDTDCKKGLNLDEPYAERVASRRPTPRLLDIEANGSRARQRIREETFGTNALPNPNVESFLTLAFASLQDLTVIGLAACATLEILQGKLQRDTSNYVEGYMILTTVVAVVLLTATVEWLKGKEFSDLAKRKDDRMVQAIRSGRRLEIPFDKVLVGDVLCLEPGDVAPADGILISKEGCQTIMCDDSSFTGESIQASKDEGDEVYDQLLSQVDDASNRVDKASSRLESDPFIFSSSQIMDGVGTYLVTGVGVNSLYGRIRMSVRQPRDKTPLEKSLDNLAEQIAKWASVLAIGLFFLTMGGLRIMGKGADSLSSTALGALAQSITLLVVAIPEGLPLAVRLALAFSTWRMKRDGLLVRRIHDCEVMSNATTICTDKTGTLTMNEMQVVAGIIGSDRFDGRSENPVSSFSHTPILGFPAVGLGVSDQRLDTSLVETRTHDFNAITSKMKTLIVDSVALNSRVTKQRKDGKVIFRGCQTEAALLRFAGQLDKMSLRRVNKSCIVETFHFNPRDKFMATITRMSDGSYRLWVKGAPEVVLKKCTRTVVRCTERNKESTCKLMPDQLSRVTRAVDEFASDALRTLAVAYRDLPQCSELLRGAEPCYKRLDALSQSLTLIGVFGIQDPLRPGVEEAISSFRRAGVTVRMVTGDSLRTAEAIARECGILMPGDIVMEAQEFERSSDSVKERLLPRLRVLARSTPDDKERLVLKLKALGETVAVTGDGTNDGPALKAAHVGFSMGSGTEVAKEASSIVLLDDHFPSIVRAILYARRAHDAIRQFLRFQLSVNASAIALTTLRSAIPETNLPGLGITTVQWLWVNAIMDSLAASAYATDNADPSVLDRKPESEKTLLSSLVSSATKMIIGQAALMVTVTMGVSVFGRQIIQHTRESDNLQIEDDETALAVKTLVFNTFIWLVFFNMINNRCLDNKLNPFEGLRRSPYFLSLLAIIAAVQAMFVQFGGENLDVTALNRSEWAICISLGFWSIPAGILIRLVSEGASSTGAEISEIVDGRVVFVRHQFRRKILVRRERVVQAALVDERTPLLDERRSHAG</sequence>
<keyword evidence="8 10" id="KW-1133">Transmembrane helix</keyword>
<dbReference type="EMBL" id="JAULSU010000003">
    <property type="protein sequence ID" value="KAK0622365.1"/>
    <property type="molecule type" value="Genomic_DNA"/>
</dbReference>
<dbReference type="GO" id="GO:0005524">
    <property type="term" value="F:ATP binding"/>
    <property type="evidence" value="ECO:0007669"/>
    <property type="project" value="UniProtKB-KW"/>
</dbReference>
<feature type="transmembrane region" description="Helical" evidence="10">
    <location>
        <begin position="283"/>
        <end position="304"/>
    </location>
</feature>
<dbReference type="GO" id="GO:0006874">
    <property type="term" value="P:intracellular calcium ion homeostasis"/>
    <property type="evidence" value="ECO:0007669"/>
    <property type="project" value="TreeGrafter"/>
</dbReference>
<dbReference type="GO" id="GO:0016887">
    <property type="term" value="F:ATP hydrolysis activity"/>
    <property type="evidence" value="ECO:0007669"/>
    <property type="project" value="InterPro"/>
</dbReference>
<dbReference type="Gene3D" id="1.20.1110.10">
    <property type="entry name" value="Calcium-transporting ATPase, transmembrane domain"/>
    <property type="match status" value="1"/>
</dbReference>
<dbReference type="PROSITE" id="PS00154">
    <property type="entry name" value="ATPASE_E1_E2"/>
    <property type="match status" value="1"/>
</dbReference>
<dbReference type="InterPro" id="IPR023298">
    <property type="entry name" value="ATPase_P-typ_TM_dom_sf"/>
</dbReference>
<evidence type="ECO:0000256" key="7">
    <source>
        <dbReference type="ARBA" id="ARBA00022967"/>
    </source>
</evidence>
<dbReference type="PRINTS" id="PR00119">
    <property type="entry name" value="CATATPASE"/>
</dbReference>
<proteinExistence type="predicted"/>
<keyword evidence="7" id="KW-1278">Translocase</keyword>
<dbReference type="InterPro" id="IPR001757">
    <property type="entry name" value="P_typ_ATPase"/>
</dbReference>
<keyword evidence="2 10" id="KW-0812">Transmembrane</keyword>
<keyword evidence="4" id="KW-0547">Nucleotide-binding</keyword>
<dbReference type="Gene3D" id="3.40.1110.10">
    <property type="entry name" value="Calcium-transporting ATPase, cytoplasmic domain N"/>
    <property type="match status" value="1"/>
</dbReference>
<dbReference type="GO" id="GO:0005388">
    <property type="term" value="F:P-type calcium transporter activity"/>
    <property type="evidence" value="ECO:0007669"/>
    <property type="project" value="TreeGrafter"/>
</dbReference>
<dbReference type="PANTHER" id="PTHR24093">
    <property type="entry name" value="CATION TRANSPORTING ATPASE"/>
    <property type="match status" value="1"/>
</dbReference>
<feature type="domain" description="Cation-transporting P-type ATPase C-terminal" evidence="12">
    <location>
        <begin position="808"/>
        <end position="991"/>
    </location>
</feature>
<feature type="transmembrane region" description="Helical" evidence="10">
    <location>
        <begin position="971"/>
        <end position="992"/>
    </location>
</feature>
<dbReference type="InterPro" id="IPR036412">
    <property type="entry name" value="HAD-like_sf"/>
</dbReference>
<keyword evidence="3" id="KW-0479">Metal-binding</keyword>
<keyword evidence="9 10" id="KW-0472">Membrane</keyword>
<evidence type="ECO:0000256" key="2">
    <source>
        <dbReference type="ARBA" id="ARBA00022692"/>
    </source>
</evidence>
<evidence type="ECO:0008006" key="15">
    <source>
        <dbReference type="Google" id="ProtNLM"/>
    </source>
</evidence>
<dbReference type="GO" id="GO:0046872">
    <property type="term" value="F:metal ion binding"/>
    <property type="evidence" value="ECO:0007669"/>
    <property type="project" value="UniProtKB-KW"/>
</dbReference>
<dbReference type="InterPro" id="IPR018303">
    <property type="entry name" value="ATPase_P-typ_P_site"/>
</dbReference>
<dbReference type="SUPFAM" id="SSF81660">
    <property type="entry name" value="Metal cation-transporting ATPase, ATP-binding domain N"/>
    <property type="match status" value="1"/>
</dbReference>
<dbReference type="SUPFAM" id="SSF81665">
    <property type="entry name" value="Calcium ATPase, transmembrane domain M"/>
    <property type="match status" value="1"/>
</dbReference>
<dbReference type="PANTHER" id="PTHR24093:SF369">
    <property type="entry name" value="CALCIUM-TRANSPORTING ATPASE"/>
    <property type="match status" value="1"/>
</dbReference>
<feature type="transmembrane region" description="Helical" evidence="10">
    <location>
        <begin position="100"/>
        <end position="120"/>
    </location>
</feature>
<evidence type="ECO:0000256" key="1">
    <source>
        <dbReference type="ARBA" id="ARBA00004127"/>
    </source>
</evidence>
<evidence type="ECO:0000256" key="8">
    <source>
        <dbReference type="ARBA" id="ARBA00022989"/>
    </source>
</evidence>
<dbReference type="Gene3D" id="3.40.50.1000">
    <property type="entry name" value="HAD superfamily/HAD-like"/>
    <property type="match status" value="1"/>
</dbReference>
<dbReference type="InterPro" id="IPR008250">
    <property type="entry name" value="ATPase_P-typ_transduc_dom_A_sf"/>
</dbReference>
<keyword evidence="5" id="KW-0067">ATP-binding</keyword>
<feature type="transmembrane region" description="Helical" evidence="10">
    <location>
        <begin position="860"/>
        <end position="878"/>
    </location>
</feature>
<dbReference type="GO" id="GO:0005886">
    <property type="term" value="C:plasma membrane"/>
    <property type="evidence" value="ECO:0007669"/>
    <property type="project" value="TreeGrafter"/>
</dbReference>
<dbReference type="Pfam" id="PF00689">
    <property type="entry name" value="Cation_ATPase_C"/>
    <property type="match status" value="1"/>
</dbReference>
<evidence type="ECO:0000256" key="3">
    <source>
        <dbReference type="ARBA" id="ARBA00022723"/>
    </source>
</evidence>
<evidence type="ECO:0000259" key="11">
    <source>
        <dbReference type="Pfam" id="PF00122"/>
    </source>
</evidence>
<feature type="transmembrane region" description="Helical" evidence="10">
    <location>
        <begin position="324"/>
        <end position="343"/>
    </location>
</feature>
<accession>A0AA39WW52</accession>
<dbReference type="InterPro" id="IPR006068">
    <property type="entry name" value="ATPase_P-typ_cation-transptr_C"/>
</dbReference>
<evidence type="ECO:0000313" key="14">
    <source>
        <dbReference type="Proteomes" id="UP001175000"/>
    </source>
</evidence>
<gene>
    <name evidence="13" type="ORF">B0T14DRAFT_427822</name>
</gene>
<dbReference type="InterPro" id="IPR044492">
    <property type="entry name" value="P_typ_ATPase_HD_dom"/>
</dbReference>
<dbReference type="InterPro" id="IPR023214">
    <property type="entry name" value="HAD_sf"/>
</dbReference>
<dbReference type="SFLD" id="SFLDF00027">
    <property type="entry name" value="p-type_atpase"/>
    <property type="match status" value="1"/>
</dbReference>
<dbReference type="AlphaFoldDB" id="A0AA39WW52"/>
<evidence type="ECO:0000256" key="10">
    <source>
        <dbReference type="SAM" id="Phobius"/>
    </source>
</evidence>
<evidence type="ECO:0000313" key="13">
    <source>
        <dbReference type="EMBL" id="KAK0622365.1"/>
    </source>
</evidence>
<dbReference type="InterPro" id="IPR059000">
    <property type="entry name" value="ATPase_P-type_domA"/>
</dbReference>
<dbReference type="Gene3D" id="2.70.150.10">
    <property type="entry name" value="Calcium-transporting ATPase, cytoplasmic transduction domain A"/>
    <property type="match status" value="1"/>
</dbReference>
<dbReference type="NCBIfam" id="TIGR01494">
    <property type="entry name" value="ATPase_P-type"/>
    <property type="match status" value="2"/>
</dbReference>
<dbReference type="Pfam" id="PF00122">
    <property type="entry name" value="E1-E2_ATPase"/>
    <property type="match status" value="1"/>
</dbReference>
<dbReference type="SFLD" id="SFLDS00003">
    <property type="entry name" value="Haloacid_Dehalogenase"/>
    <property type="match status" value="1"/>
</dbReference>
<dbReference type="PRINTS" id="PR00120">
    <property type="entry name" value="HATPASE"/>
</dbReference>
<feature type="transmembrane region" description="Helical" evidence="10">
    <location>
        <begin position="939"/>
        <end position="959"/>
    </location>
</feature>
<organism evidence="13 14">
    <name type="scientific">Immersiella caudata</name>
    <dbReference type="NCBI Taxonomy" id="314043"/>
    <lineage>
        <taxon>Eukaryota</taxon>
        <taxon>Fungi</taxon>
        <taxon>Dikarya</taxon>
        <taxon>Ascomycota</taxon>
        <taxon>Pezizomycotina</taxon>
        <taxon>Sordariomycetes</taxon>
        <taxon>Sordariomycetidae</taxon>
        <taxon>Sordariales</taxon>
        <taxon>Lasiosphaeriaceae</taxon>
        <taxon>Immersiella</taxon>
    </lineage>
</organism>
<dbReference type="Pfam" id="PF13246">
    <property type="entry name" value="Cation_ATPase"/>
    <property type="match status" value="1"/>
</dbReference>
<dbReference type="SFLD" id="SFLDG00002">
    <property type="entry name" value="C1.7:_P-type_atpase_like"/>
    <property type="match status" value="1"/>
</dbReference>
<dbReference type="Proteomes" id="UP001175000">
    <property type="component" value="Unassembled WGS sequence"/>
</dbReference>
<dbReference type="InterPro" id="IPR023299">
    <property type="entry name" value="ATPase_P-typ_cyto_dom_N"/>
</dbReference>
<dbReference type="GO" id="GO:0012505">
    <property type="term" value="C:endomembrane system"/>
    <property type="evidence" value="ECO:0007669"/>
    <property type="project" value="UniProtKB-SubCell"/>
</dbReference>
<reference evidence="13" key="1">
    <citation type="submission" date="2023-06" db="EMBL/GenBank/DDBJ databases">
        <title>Genome-scale phylogeny and comparative genomics of the fungal order Sordariales.</title>
        <authorList>
            <consortium name="Lawrence Berkeley National Laboratory"/>
            <person name="Hensen N."/>
            <person name="Bonometti L."/>
            <person name="Westerberg I."/>
            <person name="Brannstrom I.O."/>
            <person name="Guillou S."/>
            <person name="Cros-Aarteil S."/>
            <person name="Calhoun S."/>
            <person name="Haridas S."/>
            <person name="Kuo A."/>
            <person name="Mondo S."/>
            <person name="Pangilinan J."/>
            <person name="Riley R."/>
            <person name="Labutti K."/>
            <person name="Andreopoulos B."/>
            <person name="Lipzen A."/>
            <person name="Chen C."/>
            <person name="Yanf M."/>
            <person name="Daum C."/>
            <person name="Ng V."/>
            <person name="Clum A."/>
            <person name="Steindorff A."/>
            <person name="Ohm R."/>
            <person name="Martin F."/>
            <person name="Silar P."/>
            <person name="Natvig D."/>
            <person name="Lalanne C."/>
            <person name="Gautier V."/>
            <person name="Ament-Velasquez S.L."/>
            <person name="Kruys A."/>
            <person name="Hutchinson M.I."/>
            <person name="Powell A.J."/>
            <person name="Barry K."/>
            <person name="Miller A.N."/>
            <person name="Grigoriev I.V."/>
            <person name="Debuchy R."/>
            <person name="Gladieux P."/>
            <person name="Thoren M.H."/>
            <person name="Johannesson H."/>
        </authorList>
    </citation>
    <scope>NUCLEOTIDE SEQUENCE</scope>
    <source>
        <strain evidence="13">CBS 606.72</strain>
    </source>
</reference>
<comment type="subcellular location">
    <subcellularLocation>
        <location evidence="1">Endomembrane system</location>
        <topology evidence="1">Multi-pass membrane protein</topology>
    </subcellularLocation>
</comment>
<protein>
    <recommendedName>
        <fullName evidence="15">Calcium-transporting ATPase</fullName>
    </recommendedName>
</protein>
<dbReference type="SUPFAM" id="SSF56784">
    <property type="entry name" value="HAD-like"/>
    <property type="match status" value="1"/>
</dbReference>
<evidence type="ECO:0000256" key="5">
    <source>
        <dbReference type="ARBA" id="ARBA00022840"/>
    </source>
</evidence>
<evidence type="ECO:0000256" key="4">
    <source>
        <dbReference type="ARBA" id="ARBA00022741"/>
    </source>
</evidence>
<dbReference type="SUPFAM" id="SSF81653">
    <property type="entry name" value="Calcium ATPase, transduction domain A"/>
    <property type="match status" value="1"/>
</dbReference>
<evidence type="ECO:0000259" key="12">
    <source>
        <dbReference type="Pfam" id="PF00689"/>
    </source>
</evidence>
<name>A0AA39WW52_9PEZI</name>
<evidence type="ECO:0000256" key="9">
    <source>
        <dbReference type="ARBA" id="ARBA00023136"/>
    </source>
</evidence>
<keyword evidence="14" id="KW-1185">Reference proteome</keyword>
<keyword evidence="6" id="KW-0460">Magnesium</keyword>
<evidence type="ECO:0000256" key="6">
    <source>
        <dbReference type="ARBA" id="ARBA00022842"/>
    </source>
</evidence>
<feature type="domain" description="P-type ATPase A" evidence="11">
    <location>
        <begin position="134"/>
        <end position="261"/>
    </location>
</feature>